<feature type="region of interest" description="Disordered" evidence="1">
    <location>
        <begin position="1"/>
        <end position="27"/>
    </location>
</feature>
<sequence length="81" mass="9479">MCAEGVQADDEIRRLGDDMSEEVSEDTPVELADGFMEGTKVRPKLDIEVDEYLLMWKLRKMLHEDDFKRIFDSSQRRIGEI</sequence>
<organism evidence="2 3">
    <name type="scientific">Gracilariopsis chorda</name>
    <dbReference type="NCBI Taxonomy" id="448386"/>
    <lineage>
        <taxon>Eukaryota</taxon>
        <taxon>Rhodophyta</taxon>
        <taxon>Florideophyceae</taxon>
        <taxon>Rhodymeniophycidae</taxon>
        <taxon>Gracilariales</taxon>
        <taxon>Gracilariaceae</taxon>
        <taxon>Gracilariopsis</taxon>
    </lineage>
</organism>
<feature type="compositionally biased region" description="Acidic residues" evidence="1">
    <location>
        <begin position="18"/>
        <end position="27"/>
    </location>
</feature>
<keyword evidence="3" id="KW-1185">Reference proteome</keyword>
<reference evidence="2 3" key="1">
    <citation type="journal article" date="2018" name="Mol. Biol. Evol.">
        <title>Analysis of the draft genome of the red seaweed Gracilariopsis chorda provides insights into genome size evolution in Rhodophyta.</title>
        <authorList>
            <person name="Lee J."/>
            <person name="Yang E.C."/>
            <person name="Graf L."/>
            <person name="Yang J.H."/>
            <person name="Qiu H."/>
            <person name="Zel Zion U."/>
            <person name="Chan C.X."/>
            <person name="Stephens T.G."/>
            <person name="Weber A.P.M."/>
            <person name="Boo G.H."/>
            <person name="Boo S.M."/>
            <person name="Kim K.M."/>
            <person name="Shin Y."/>
            <person name="Jung M."/>
            <person name="Lee S.J."/>
            <person name="Yim H.S."/>
            <person name="Lee J.H."/>
            <person name="Bhattacharya D."/>
            <person name="Yoon H.S."/>
        </authorList>
    </citation>
    <scope>NUCLEOTIDE SEQUENCE [LARGE SCALE GENOMIC DNA]</scope>
    <source>
        <strain evidence="2 3">SKKU-2015</strain>
        <tissue evidence="2">Whole body</tissue>
    </source>
</reference>
<dbReference type="EMBL" id="NBIV01000110">
    <property type="protein sequence ID" value="PXF43813.1"/>
    <property type="molecule type" value="Genomic_DNA"/>
</dbReference>
<name>A0A2V3IP25_9FLOR</name>
<protein>
    <submittedName>
        <fullName evidence="2">Uncharacterized protein</fullName>
    </submittedName>
</protein>
<dbReference type="OrthoDB" id="10534947at2759"/>
<dbReference type="Proteomes" id="UP000247409">
    <property type="component" value="Unassembled WGS sequence"/>
</dbReference>
<evidence type="ECO:0000313" key="3">
    <source>
        <dbReference type="Proteomes" id="UP000247409"/>
    </source>
</evidence>
<accession>A0A2V3IP25</accession>
<proteinExistence type="predicted"/>
<evidence type="ECO:0000313" key="2">
    <source>
        <dbReference type="EMBL" id="PXF43813.1"/>
    </source>
</evidence>
<evidence type="ECO:0000256" key="1">
    <source>
        <dbReference type="SAM" id="MobiDB-lite"/>
    </source>
</evidence>
<gene>
    <name evidence="2" type="ORF">BWQ96_06434</name>
</gene>
<comment type="caution">
    <text evidence="2">The sequence shown here is derived from an EMBL/GenBank/DDBJ whole genome shotgun (WGS) entry which is preliminary data.</text>
</comment>
<dbReference type="AlphaFoldDB" id="A0A2V3IP25"/>